<keyword evidence="3" id="KW-1185">Reference proteome</keyword>
<dbReference type="GeneID" id="64671769"/>
<evidence type="ECO:0000313" key="3">
    <source>
        <dbReference type="Proteomes" id="UP001195769"/>
    </source>
</evidence>
<name>A0AAD4DVS1_9AGAM</name>
<dbReference type="EMBL" id="JABBWK010000072">
    <property type="protein sequence ID" value="KAG1894985.1"/>
    <property type="molecule type" value="Genomic_DNA"/>
</dbReference>
<dbReference type="Proteomes" id="UP001195769">
    <property type="component" value="Unassembled WGS sequence"/>
</dbReference>
<evidence type="ECO:0000256" key="1">
    <source>
        <dbReference type="SAM" id="MobiDB-lite"/>
    </source>
</evidence>
<dbReference type="RefSeq" id="XP_041220561.1">
    <property type="nucleotide sequence ID" value="XM_041377471.1"/>
</dbReference>
<feature type="region of interest" description="Disordered" evidence="1">
    <location>
        <begin position="149"/>
        <end position="180"/>
    </location>
</feature>
<feature type="compositionally biased region" description="Basic and acidic residues" evidence="1">
    <location>
        <begin position="170"/>
        <end position="180"/>
    </location>
</feature>
<organism evidence="2 3">
    <name type="scientific">Suillus fuscotomentosus</name>
    <dbReference type="NCBI Taxonomy" id="1912939"/>
    <lineage>
        <taxon>Eukaryota</taxon>
        <taxon>Fungi</taxon>
        <taxon>Dikarya</taxon>
        <taxon>Basidiomycota</taxon>
        <taxon>Agaricomycotina</taxon>
        <taxon>Agaricomycetes</taxon>
        <taxon>Agaricomycetidae</taxon>
        <taxon>Boletales</taxon>
        <taxon>Suillineae</taxon>
        <taxon>Suillaceae</taxon>
        <taxon>Suillus</taxon>
    </lineage>
</organism>
<dbReference type="AlphaFoldDB" id="A0AAD4DVS1"/>
<proteinExistence type="predicted"/>
<sequence>MAVTRKEPQNNEFLTPPPMLTGRLPPRREHPEQSKVSSIIPAKVTMHDQSPTVGLVNLAPQDLATNKPRPRPWPAGKMSVPGKRVLLNHFVDNTGGSTVRTGEGQVGPTDDKPLILQRTGMGSEEISEAMFTTAKCEDQRLTDNTCEEPHAAVSRNGHAEEYRPGGNCKDGMKGRQKDAGGKWWAVDQLPEPPKKRAVRVRKLPARYADYE</sequence>
<comment type="caution">
    <text evidence="2">The sequence shown here is derived from an EMBL/GenBank/DDBJ whole genome shotgun (WGS) entry which is preliminary data.</text>
</comment>
<feature type="region of interest" description="Disordered" evidence="1">
    <location>
        <begin position="1"/>
        <end position="41"/>
    </location>
</feature>
<protein>
    <submittedName>
        <fullName evidence="2">Uncharacterized protein</fullName>
    </submittedName>
</protein>
<reference evidence="2" key="1">
    <citation type="journal article" date="2020" name="New Phytol.">
        <title>Comparative genomics reveals dynamic genome evolution in host specialist ectomycorrhizal fungi.</title>
        <authorList>
            <person name="Lofgren L.A."/>
            <person name="Nguyen N.H."/>
            <person name="Vilgalys R."/>
            <person name="Ruytinx J."/>
            <person name="Liao H.L."/>
            <person name="Branco S."/>
            <person name="Kuo A."/>
            <person name="LaButti K."/>
            <person name="Lipzen A."/>
            <person name="Andreopoulos W."/>
            <person name="Pangilinan J."/>
            <person name="Riley R."/>
            <person name="Hundley H."/>
            <person name="Na H."/>
            <person name="Barry K."/>
            <person name="Grigoriev I.V."/>
            <person name="Stajich J.E."/>
            <person name="Kennedy P.G."/>
        </authorList>
    </citation>
    <scope>NUCLEOTIDE SEQUENCE</scope>
    <source>
        <strain evidence="2">FC203</strain>
    </source>
</reference>
<feature type="region of interest" description="Disordered" evidence="1">
    <location>
        <begin position="92"/>
        <end position="115"/>
    </location>
</feature>
<gene>
    <name evidence="2" type="ORF">F5891DRAFT_984570</name>
</gene>
<feature type="region of interest" description="Disordered" evidence="1">
    <location>
        <begin position="60"/>
        <end position="80"/>
    </location>
</feature>
<accession>A0AAD4DVS1</accession>
<evidence type="ECO:0000313" key="2">
    <source>
        <dbReference type="EMBL" id="KAG1894985.1"/>
    </source>
</evidence>